<sequence>MKTSVLSALLLACASSASTAVLPNETRDVVDGFYQVTVDDAGNSKTSFTPWAEVAKTSVKERSPLEKRREACGPGSVSTGEADDANKCLIDSFGGDKVYLNKNSWSYCVRGSVVSFICPYSDGYKGKADVAGSWAYVKETCGPSKMGYAQVSNGVGDWTAGYASKDDHFCDKDFKVGS</sequence>
<name>A0A4R8QIZ1_9PEZI</name>
<keyword evidence="3" id="KW-1185">Reference proteome</keyword>
<feature type="chain" id="PRO_5020985192" description="Secreted protein" evidence="1">
    <location>
        <begin position="20"/>
        <end position="178"/>
    </location>
</feature>
<dbReference type="AlphaFoldDB" id="A0A4R8QIZ1"/>
<proteinExistence type="predicted"/>
<evidence type="ECO:0000313" key="3">
    <source>
        <dbReference type="Proteomes" id="UP000295083"/>
    </source>
</evidence>
<dbReference type="Proteomes" id="UP000295083">
    <property type="component" value="Unassembled WGS sequence"/>
</dbReference>
<dbReference type="EMBL" id="QAPG01000027">
    <property type="protein sequence ID" value="TDZ37026.1"/>
    <property type="molecule type" value="Genomic_DNA"/>
</dbReference>
<reference evidence="2 3" key="1">
    <citation type="submission" date="2018-11" db="EMBL/GenBank/DDBJ databases">
        <title>Genome sequence and assembly of Colletotrichum spinosum.</title>
        <authorList>
            <person name="Gan P."/>
            <person name="Shirasu K."/>
        </authorList>
    </citation>
    <scope>NUCLEOTIDE SEQUENCE [LARGE SCALE GENOMIC DNA]</scope>
    <source>
        <strain evidence="2 3">CBS 515.97</strain>
    </source>
</reference>
<keyword evidence="1" id="KW-0732">Signal</keyword>
<evidence type="ECO:0008006" key="4">
    <source>
        <dbReference type="Google" id="ProtNLM"/>
    </source>
</evidence>
<feature type="signal peptide" evidence="1">
    <location>
        <begin position="1"/>
        <end position="19"/>
    </location>
</feature>
<accession>A0A4R8QIZ1</accession>
<protein>
    <recommendedName>
        <fullName evidence="4">Secreted protein</fullName>
    </recommendedName>
</protein>
<evidence type="ECO:0000256" key="1">
    <source>
        <dbReference type="SAM" id="SignalP"/>
    </source>
</evidence>
<comment type="caution">
    <text evidence="2">The sequence shown here is derived from an EMBL/GenBank/DDBJ whole genome shotgun (WGS) entry which is preliminary data.</text>
</comment>
<evidence type="ECO:0000313" key="2">
    <source>
        <dbReference type="EMBL" id="TDZ37026.1"/>
    </source>
</evidence>
<gene>
    <name evidence="2" type="ORF">C8035_v008174</name>
</gene>
<organism evidence="2 3">
    <name type="scientific">Colletotrichum spinosum</name>
    <dbReference type="NCBI Taxonomy" id="1347390"/>
    <lineage>
        <taxon>Eukaryota</taxon>
        <taxon>Fungi</taxon>
        <taxon>Dikarya</taxon>
        <taxon>Ascomycota</taxon>
        <taxon>Pezizomycotina</taxon>
        <taxon>Sordariomycetes</taxon>
        <taxon>Hypocreomycetidae</taxon>
        <taxon>Glomerellales</taxon>
        <taxon>Glomerellaceae</taxon>
        <taxon>Colletotrichum</taxon>
        <taxon>Colletotrichum orbiculare species complex</taxon>
    </lineage>
</organism>